<sequence>MRSLKYLLRRSTIDESTKYAYRWLFSRAQQLQRRSQLHLKSKSLFGIFRHLIHQYHRHVPIEYLCGSAMFFNRLFIVNQHVLIPRRDSESLIHHIQQLYKSNKNKQSIIEIGTGSGCLSITLSRLFPHWQIHACDISSSALRIARNNAYLHHCSNIKFHYGDLFNSHFLENSSFDMIISNPPYISKDQLSQCNQGIFHEPSIALFAHPPLKFYSEIIYRAVNGWLKDGGYIVFECSPFNVNQIKELLEDQFEQIEISYICILIALLSVLSNDAFPYSSYSDDIPASSLDTNLYPKRREVFDPYGFNSILSRFVKRDQMHKIQKRKIIRLIRQDIYDII</sequence>
<dbReference type="GO" id="GO:0032259">
    <property type="term" value="P:methylation"/>
    <property type="evidence" value="ECO:0007669"/>
    <property type="project" value="UniProtKB-KW"/>
</dbReference>
<dbReference type="Pfam" id="PF05175">
    <property type="entry name" value="MTS"/>
    <property type="match status" value="1"/>
</dbReference>
<name>A0A814BUX3_9BILA</name>
<protein>
    <recommendedName>
        <fullName evidence="1">peptide chain release factor N(5)-glutamine methyltransferase</fullName>
        <ecNumber evidence="1">2.1.1.297</ecNumber>
    </recommendedName>
</protein>
<dbReference type="PANTHER" id="PTHR18895:SF74">
    <property type="entry name" value="MTRF1L RELEASE FACTOR GLUTAMINE METHYLTRANSFERASE"/>
    <property type="match status" value="1"/>
</dbReference>
<dbReference type="GO" id="GO:0102559">
    <property type="term" value="F:peptide chain release factor N(5)-glutamine methyltransferase activity"/>
    <property type="evidence" value="ECO:0007669"/>
    <property type="project" value="UniProtKB-EC"/>
</dbReference>
<evidence type="ECO:0000313" key="7">
    <source>
        <dbReference type="EMBL" id="CAF0933848.1"/>
    </source>
</evidence>
<evidence type="ECO:0000256" key="3">
    <source>
        <dbReference type="ARBA" id="ARBA00022679"/>
    </source>
</evidence>
<keyword evidence="3" id="KW-0808">Transferase</keyword>
<dbReference type="PANTHER" id="PTHR18895">
    <property type="entry name" value="HEMK METHYLTRANSFERASE"/>
    <property type="match status" value="1"/>
</dbReference>
<reference evidence="7" key="1">
    <citation type="submission" date="2021-02" db="EMBL/GenBank/DDBJ databases">
        <authorList>
            <person name="Nowell W R."/>
        </authorList>
    </citation>
    <scope>NUCLEOTIDE SEQUENCE</scope>
</reference>
<dbReference type="InterPro" id="IPR007848">
    <property type="entry name" value="Small_mtfrase_dom"/>
</dbReference>
<keyword evidence="2" id="KW-0489">Methyltransferase</keyword>
<comment type="catalytic activity">
    <reaction evidence="5">
        <text>L-glutaminyl-[peptide chain release factor] + S-adenosyl-L-methionine = N(5)-methyl-L-glutaminyl-[peptide chain release factor] + S-adenosyl-L-homocysteine + H(+)</text>
        <dbReference type="Rhea" id="RHEA:42896"/>
        <dbReference type="Rhea" id="RHEA-COMP:10271"/>
        <dbReference type="Rhea" id="RHEA-COMP:10272"/>
        <dbReference type="ChEBI" id="CHEBI:15378"/>
        <dbReference type="ChEBI" id="CHEBI:30011"/>
        <dbReference type="ChEBI" id="CHEBI:57856"/>
        <dbReference type="ChEBI" id="CHEBI:59789"/>
        <dbReference type="ChEBI" id="CHEBI:61891"/>
        <dbReference type="EC" id="2.1.1.297"/>
    </reaction>
</comment>
<accession>A0A814BUX3</accession>
<dbReference type="CDD" id="cd02440">
    <property type="entry name" value="AdoMet_MTases"/>
    <property type="match status" value="1"/>
</dbReference>
<gene>
    <name evidence="7" type="ORF">JYZ213_LOCUS12330</name>
</gene>
<dbReference type="NCBIfam" id="TIGR00536">
    <property type="entry name" value="hemK_fam"/>
    <property type="match status" value="1"/>
</dbReference>
<evidence type="ECO:0000256" key="1">
    <source>
        <dbReference type="ARBA" id="ARBA00012771"/>
    </source>
</evidence>
<evidence type="ECO:0000256" key="5">
    <source>
        <dbReference type="ARBA" id="ARBA00048391"/>
    </source>
</evidence>
<dbReference type="InterPro" id="IPR002052">
    <property type="entry name" value="DNA_methylase_N6_adenine_CS"/>
</dbReference>
<dbReference type="InterPro" id="IPR029063">
    <property type="entry name" value="SAM-dependent_MTases_sf"/>
</dbReference>
<dbReference type="SUPFAM" id="SSF53335">
    <property type="entry name" value="S-adenosyl-L-methionine-dependent methyltransferases"/>
    <property type="match status" value="1"/>
</dbReference>
<dbReference type="PROSITE" id="PS00092">
    <property type="entry name" value="N6_MTASE"/>
    <property type="match status" value="1"/>
</dbReference>
<comment type="caution">
    <text evidence="7">The sequence shown here is derived from an EMBL/GenBank/DDBJ whole genome shotgun (WGS) entry which is preliminary data.</text>
</comment>
<evidence type="ECO:0000256" key="4">
    <source>
        <dbReference type="ARBA" id="ARBA00022691"/>
    </source>
</evidence>
<evidence type="ECO:0000256" key="2">
    <source>
        <dbReference type="ARBA" id="ARBA00022603"/>
    </source>
</evidence>
<dbReference type="Proteomes" id="UP000663845">
    <property type="component" value="Unassembled WGS sequence"/>
</dbReference>
<proteinExistence type="predicted"/>
<dbReference type="InterPro" id="IPR050320">
    <property type="entry name" value="N5-glutamine_MTase"/>
</dbReference>
<dbReference type="AlphaFoldDB" id="A0A814BUX3"/>
<evidence type="ECO:0000259" key="6">
    <source>
        <dbReference type="Pfam" id="PF05175"/>
    </source>
</evidence>
<dbReference type="GO" id="GO:0003676">
    <property type="term" value="F:nucleic acid binding"/>
    <property type="evidence" value="ECO:0007669"/>
    <property type="project" value="InterPro"/>
</dbReference>
<dbReference type="EMBL" id="CAJNOG010000095">
    <property type="protein sequence ID" value="CAF0933848.1"/>
    <property type="molecule type" value="Genomic_DNA"/>
</dbReference>
<dbReference type="Gene3D" id="3.40.50.150">
    <property type="entry name" value="Vaccinia Virus protein VP39"/>
    <property type="match status" value="1"/>
</dbReference>
<feature type="domain" description="Methyltransferase small" evidence="6">
    <location>
        <begin position="91"/>
        <end position="188"/>
    </location>
</feature>
<evidence type="ECO:0000313" key="8">
    <source>
        <dbReference type="Proteomes" id="UP000663845"/>
    </source>
</evidence>
<dbReference type="InterPro" id="IPR004556">
    <property type="entry name" value="HemK-like"/>
</dbReference>
<dbReference type="EC" id="2.1.1.297" evidence="1"/>
<organism evidence="7 8">
    <name type="scientific">Adineta steineri</name>
    <dbReference type="NCBI Taxonomy" id="433720"/>
    <lineage>
        <taxon>Eukaryota</taxon>
        <taxon>Metazoa</taxon>
        <taxon>Spiralia</taxon>
        <taxon>Gnathifera</taxon>
        <taxon>Rotifera</taxon>
        <taxon>Eurotatoria</taxon>
        <taxon>Bdelloidea</taxon>
        <taxon>Adinetida</taxon>
        <taxon>Adinetidae</taxon>
        <taxon>Adineta</taxon>
    </lineage>
</organism>
<keyword evidence="4" id="KW-0949">S-adenosyl-L-methionine</keyword>